<gene>
    <name evidence="14" type="ORF">RYZ67_17255</name>
</gene>
<evidence type="ECO:0000256" key="7">
    <source>
        <dbReference type="ARBA" id="ARBA00022989"/>
    </source>
</evidence>
<evidence type="ECO:0000313" key="14">
    <source>
        <dbReference type="EMBL" id="MDW2760215.1"/>
    </source>
</evidence>
<evidence type="ECO:0000256" key="6">
    <source>
        <dbReference type="ARBA" id="ARBA00022692"/>
    </source>
</evidence>
<sequence length="364" mass="37849">MSGGDGNSPSNSGLGHNGGRPSGNINGTSGSGPSGGNTGGWHWADAPWSKDPDGSVRINFVGTTSYPTTPKGGSGGSGSKNQPGFIANVTNWHLGYNKTGSLNSPSILVLRGGYYQVSFGRELYQVSYDPVRDVYNTVFVSGSASRADQLMNGQAIAVVQLYIISQNEKSLLLKTSGIIADAGEKIASNLSAKYTALSRELANDISAFQGKKIRSYDEAIKSINQLMGGALSHYSAADRAAIVNALKSINAMSLAANLKSLAKSFTIADRALKIESIAEKTIHGIQTGEWGPLALELEAMVMSGIAGGIALGLIGAIIGQIALSATVLSAVSFMAIVLVAVTSSFIDADFAARVNKEIESLIRK</sequence>
<keyword evidence="6 12" id="KW-0812">Transmembrane</keyword>
<proteinExistence type="inferred from homology"/>
<evidence type="ECO:0000256" key="10">
    <source>
        <dbReference type="ARBA" id="ARBA00023136"/>
    </source>
</evidence>
<dbReference type="AlphaFoldDB" id="A0AAP5XWV9"/>
<comment type="function">
    <text evidence="1">This colicin is a channel-forming colicin. This class of transmembrane toxins depolarize the cytoplasmic membrane, leading to dissipation of cellular energy.</text>
</comment>
<evidence type="ECO:0000256" key="3">
    <source>
        <dbReference type="ARBA" id="ARBA00004370"/>
    </source>
</evidence>
<evidence type="ECO:0000256" key="1">
    <source>
        <dbReference type="ARBA" id="ARBA00002178"/>
    </source>
</evidence>
<evidence type="ECO:0000256" key="5">
    <source>
        <dbReference type="ARBA" id="ARBA00022529"/>
    </source>
</evidence>
<feature type="domain" description="Channel forming colicins" evidence="13">
    <location>
        <begin position="179"/>
        <end position="355"/>
    </location>
</feature>
<evidence type="ECO:0000256" key="11">
    <source>
        <dbReference type="SAM" id="MobiDB-lite"/>
    </source>
</evidence>
<keyword evidence="10 12" id="KW-0472">Membrane</keyword>
<dbReference type="PRINTS" id="PR00280">
    <property type="entry name" value="CHANLCOLICIN"/>
</dbReference>
<dbReference type="GO" id="GO:0050829">
    <property type="term" value="P:defense response to Gram-negative bacterium"/>
    <property type="evidence" value="ECO:0007669"/>
    <property type="project" value="InterPro"/>
</dbReference>
<feature type="compositionally biased region" description="Low complexity" evidence="11">
    <location>
        <begin position="62"/>
        <end position="71"/>
    </location>
</feature>
<feature type="transmembrane region" description="Helical" evidence="12">
    <location>
        <begin position="327"/>
        <end position="346"/>
    </location>
</feature>
<name>A0AAP5XWV9_CITFR</name>
<comment type="function">
    <text evidence="2">Colicins are polypeptide toxins produced by and active against E.coli and closely related bacteria.</text>
</comment>
<dbReference type="Gene3D" id="1.10.490.30">
    <property type="entry name" value="Colicin"/>
    <property type="match status" value="1"/>
</dbReference>
<protein>
    <submittedName>
        <fullName evidence="14">Colicin-like pore-forming protein</fullName>
    </submittedName>
</protein>
<keyword evidence="9" id="KW-0078">Bacteriocin</keyword>
<dbReference type="GO" id="GO:0140911">
    <property type="term" value="F:pore-forming activity"/>
    <property type="evidence" value="ECO:0007669"/>
    <property type="project" value="InterPro"/>
</dbReference>
<accession>A0AAP5XWV9</accession>
<evidence type="ECO:0000256" key="12">
    <source>
        <dbReference type="SAM" id="Phobius"/>
    </source>
</evidence>
<evidence type="ECO:0000256" key="9">
    <source>
        <dbReference type="ARBA" id="ARBA00023048"/>
    </source>
</evidence>
<dbReference type="EMBL" id="JAWPBU010000021">
    <property type="protein sequence ID" value="MDW2760215.1"/>
    <property type="molecule type" value="Genomic_DNA"/>
</dbReference>
<feature type="transmembrane region" description="Helical" evidence="12">
    <location>
        <begin position="299"/>
        <end position="321"/>
    </location>
</feature>
<keyword evidence="5" id="KW-0929">Antimicrobial</keyword>
<dbReference type="GO" id="GO:0031640">
    <property type="term" value="P:killing of cells of another organism"/>
    <property type="evidence" value="ECO:0007669"/>
    <property type="project" value="UniProtKB-KW"/>
</dbReference>
<dbReference type="Pfam" id="PF01024">
    <property type="entry name" value="Colicin"/>
    <property type="match status" value="1"/>
</dbReference>
<feature type="region of interest" description="Disordered" evidence="11">
    <location>
        <begin position="1"/>
        <end position="82"/>
    </location>
</feature>
<feature type="compositionally biased region" description="Gly residues" evidence="11">
    <location>
        <begin position="29"/>
        <end position="39"/>
    </location>
</feature>
<evidence type="ECO:0000256" key="8">
    <source>
        <dbReference type="ARBA" id="ARBA00023022"/>
    </source>
</evidence>
<dbReference type="GO" id="GO:0016020">
    <property type="term" value="C:membrane"/>
    <property type="evidence" value="ECO:0007669"/>
    <property type="project" value="UniProtKB-SubCell"/>
</dbReference>
<comment type="caution">
    <text evidence="14">The sequence shown here is derived from an EMBL/GenBank/DDBJ whole genome shotgun (WGS) entry which is preliminary data.</text>
</comment>
<keyword evidence="8" id="KW-0044">Antibiotic</keyword>
<evidence type="ECO:0000259" key="13">
    <source>
        <dbReference type="Pfam" id="PF01024"/>
    </source>
</evidence>
<keyword evidence="7 12" id="KW-1133">Transmembrane helix</keyword>
<dbReference type="InterPro" id="IPR000293">
    <property type="entry name" value="Channel_colicin_C"/>
</dbReference>
<dbReference type="Proteomes" id="UP001278087">
    <property type="component" value="Unassembled WGS sequence"/>
</dbReference>
<dbReference type="SUPFAM" id="SSF56837">
    <property type="entry name" value="Colicin"/>
    <property type="match status" value="1"/>
</dbReference>
<organism evidence="14 15">
    <name type="scientific">Citrobacter freundii</name>
    <dbReference type="NCBI Taxonomy" id="546"/>
    <lineage>
        <taxon>Bacteria</taxon>
        <taxon>Pseudomonadati</taxon>
        <taxon>Pseudomonadota</taxon>
        <taxon>Gammaproteobacteria</taxon>
        <taxon>Enterobacterales</taxon>
        <taxon>Enterobacteriaceae</taxon>
        <taxon>Citrobacter</taxon>
        <taxon>Citrobacter freundii complex</taxon>
    </lineage>
</organism>
<evidence type="ECO:0000256" key="2">
    <source>
        <dbReference type="ARBA" id="ARBA00003197"/>
    </source>
</evidence>
<evidence type="ECO:0000313" key="15">
    <source>
        <dbReference type="Proteomes" id="UP001278087"/>
    </source>
</evidence>
<reference evidence="14" key="1">
    <citation type="submission" date="2023-10" db="EMBL/GenBank/DDBJ databases">
        <title>Fecal carriage and genetic characteristics of carbapenem-resistant Enterobacterales among healthy adults from four provinces of China.</title>
        <authorList>
            <person name="Li Y."/>
            <person name="Zhang R."/>
        </authorList>
    </citation>
    <scope>NUCLEOTIDE SEQUENCE</scope>
    <source>
        <strain evidence="14">HN-136</strain>
    </source>
</reference>
<comment type="subcellular location">
    <subcellularLocation>
        <location evidence="3">Membrane</location>
    </subcellularLocation>
</comment>
<dbReference type="InterPro" id="IPR038283">
    <property type="entry name" value="Channel_colicin_C_sf"/>
</dbReference>
<dbReference type="RefSeq" id="WP_264363792.1">
    <property type="nucleotide sequence ID" value="NZ_CP119048.1"/>
</dbReference>
<evidence type="ECO:0000256" key="4">
    <source>
        <dbReference type="ARBA" id="ARBA00007595"/>
    </source>
</evidence>
<comment type="similarity">
    <text evidence="4">Belongs to the channel forming colicin family.</text>
</comment>